<gene>
    <name evidence="1" type="ORF">GCM10009811_04060</name>
</gene>
<dbReference type="Proteomes" id="UP001499938">
    <property type="component" value="Unassembled WGS sequence"/>
</dbReference>
<dbReference type="EMBL" id="BAAAPO010000006">
    <property type="protein sequence ID" value="GAA1781820.1"/>
    <property type="molecule type" value="Genomic_DNA"/>
</dbReference>
<comment type="caution">
    <text evidence="1">The sequence shown here is derived from an EMBL/GenBank/DDBJ whole genome shotgun (WGS) entry which is preliminary data.</text>
</comment>
<name>A0ABP4XJS9_9MICO</name>
<evidence type="ECO:0000313" key="2">
    <source>
        <dbReference type="Proteomes" id="UP001499938"/>
    </source>
</evidence>
<evidence type="ECO:0000313" key="1">
    <source>
        <dbReference type="EMBL" id="GAA1781820.1"/>
    </source>
</evidence>
<protein>
    <submittedName>
        <fullName evidence="1">Uncharacterized protein</fullName>
    </submittedName>
</protein>
<reference evidence="2" key="1">
    <citation type="journal article" date="2019" name="Int. J. Syst. Evol. Microbiol.">
        <title>The Global Catalogue of Microorganisms (GCM) 10K type strain sequencing project: providing services to taxonomists for standard genome sequencing and annotation.</title>
        <authorList>
            <consortium name="The Broad Institute Genomics Platform"/>
            <consortium name="The Broad Institute Genome Sequencing Center for Infectious Disease"/>
            <person name="Wu L."/>
            <person name="Ma J."/>
        </authorList>
    </citation>
    <scope>NUCLEOTIDE SEQUENCE [LARGE SCALE GENOMIC DNA]</scope>
    <source>
        <strain evidence="2">JCM 15592</strain>
    </source>
</reference>
<accession>A0ABP4XJS9</accession>
<sequence>MDLPDAPFGRPVACCPDPWFRLGSAVELAPAVAAVLAELPEPQPARVNAKSVAATPVRRMGREDQVIGRFFQSLRRA</sequence>
<proteinExistence type="predicted"/>
<organism evidence="1 2">
    <name type="scientific">Nostocoides veronense</name>
    <dbReference type="NCBI Taxonomy" id="330836"/>
    <lineage>
        <taxon>Bacteria</taxon>
        <taxon>Bacillati</taxon>
        <taxon>Actinomycetota</taxon>
        <taxon>Actinomycetes</taxon>
        <taxon>Micrococcales</taxon>
        <taxon>Intrasporangiaceae</taxon>
        <taxon>Nostocoides</taxon>
    </lineage>
</organism>
<keyword evidence="2" id="KW-1185">Reference proteome</keyword>